<comment type="function">
    <text evidence="5">Involved in transvection phenomena (= synapsis-dependent gene expression), where the synaptic pairing of chromosomes carrying genes with which zeste interacts influences the expression of these genes. Zeste binds to DNA and stimulates transcription from a nearby promoter.</text>
</comment>
<keyword evidence="3" id="KW-0805">Transcription regulation</keyword>
<evidence type="ECO:0000256" key="5">
    <source>
        <dbReference type="ARBA" id="ARBA00025466"/>
    </source>
</evidence>
<dbReference type="GO" id="GO:0005634">
    <property type="term" value="C:nucleus"/>
    <property type="evidence" value="ECO:0007669"/>
    <property type="project" value="TreeGrafter"/>
</dbReference>
<name>A0AA39CA09_9HYME</name>
<comment type="subunit">
    <text evidence="1">Self-associates forming complexes of several hundred monomers.</text>
</comment>
<organism evidence="8 9">
    <name type="scientific">Microctonus aethiopoides</name>
    <dbReference type="NCBI Taxonomy" id="144406"/>
    <lineage>
        <taxon>Eukaryota</taxon>
        <taxon>Metazoa</taxon>
        <taxon>Ecdysozoa</taxon>
        <taxon>Arthropoda</taxon>
        <taxon>Hexapoda</taxon>
        <taxon>Insecta</taxon>
        <taxon>Pterygota</taxon>
        <taxon>Neoptera</taxon>
        <taxon>Endopterygota</taxon>
        <taxon>Hymenoptera</taxon>
        <taxon>Apocrita</taxon>
        <taxon>Ichneumonoidea</taxon>
        <taxon>Braconidae</taxon>
        <taxon>Euphorinae</taxon>
        <taxon>Microctonus</taxon>
    </lineage>
</organism>
<evidence type="ECO:0000256" key="4">
    <source>
        <dbReference type="ARBA" id="ARBA00023163"/>
    </source>
</evidence>
<proteinExistence type="predicted"/>
<dbReference type="PANTHER" id="PTHR23098:SF16">
    <property type="entry name" value="REGULATORY PROTEIN ZESTE"/>
    <property type="match status" value="1"/>
</dbReference>
<accession>A0AA39CA09</accession>
<dbReference type="InterPro" id="IPR028002">
    <property type="entry name" value="Myb_DNA-bind_5"/>
</dbReference>
<feature type="region of interest" description="Disordered" evidence="6">
    <location>
        <begin position="193"/>
        <end position="228"/>
    </location>
</feature>
<evidence type="ECO:0000256" key="6">
    <source>
        <dbReference type="SAM" id="MobiDB-lite"/>
    </source>
</evidence>
<evidence type="ECO:0000256" key="1">
    <source>
        <dbReference type="ARBA" id="ARBA00011764"/>
    </source>
</evidence>
<dbReference type="Proteomes" id="UP001168990">
    <property type="component" value="Unassembled WGS sequence"/>
</dbReference>
<dbReference type="AlphaFoldDB" id="A0AA39CA09"/>
<evidence type="ECO:0000256" key="2">
    <source>
        <dbReference type="ARBA" id="ARBA00016807"/>
    </source>
</evidence>
<dbReference type="PANTHER" id="PTHR23098">
    <property type="entry name" value="AGAP001331-PA-RELATED"/>
    <property type="match status" value="1"/>
</dbReference>
<keyword evidence="4" id="KW-0804">Transcription</keyword>
<keyword evidence="9" id="KW-1185">Reference proteome</keyword>
<evidence type="ECO:0000256" key="3">
    <source>
        <dbReference type="ARBA" id="ARBA00023015"/>
    </source>
</evidence>
<evidence type="ECO:0000259" key="7">
    <source>
        <dbReference type="Pfam" id="PF13873"/>
    </source>
</evidence>
<sequence length="277" mass="31378">MDEVKNVHYSESEKLLLVQLISEESVIGCKKTGAVELKQKGEAWERVTKKFVSEGYTPRTTKQLKKCWDNLKQKKRKSTTIIKHQRLMTGGGPAPVEHADPVMDFIDETSGNIDVEIHCSFDSTAGFEKDYDMGFLDESLTVQDEDKDICSETVVSHPGNQCHRSSCLASKSKKKETWSHTNLKDQGVDIYSDTVLSHPGNQSNRQVPSQLASSSKKKRTSSHENLKNISDEKKLRLIRLREAIEQQRELHAKKMQIAAAEEKIAILNILKLEEQLK</sequence>
<reference evidence="8" key="1">
    <citation type="journal article" date="2023" name="bioRxiv">
        <title>Scaffold-level genome assemblies of two parasitoid biocontrol wasps reveal the parthenogenesis mechanism and an associated novel virus.</title>
        <authorList>
            <person name="Inwood S."/>
            <person name="Skelly J."/>
            <person name="Guhlin J."/>
            <person name="Harrop T."/>
            <person name="Goldson S."/>
            <person name="Dearden P."/>
        </authorList>
    </citation>
    <scope>NUCLEOTIDE SEQUENCE</scope>
    <source>
        <strain evidence="8">Irish</strain>
        <tissue evidence="8">Whole body</tissue>
    </source>
</reference>
<reference evidence="8" key="2">
    <citation type="submission" date="2023-03" db="EMBL/GenBank/DDBJ databases">
        <authorList>
            <person name="Inwood S.N."/>
            <person name="Skelly J.G."/>
            <person name="Guhlin J."/>
            <person name="Harrop T.W.R."/>
            <person name="Goldson S.G."/>
            <person name="Dearden P.K."/>
        </authorList>
    </citation>
    <scope>NUCLEOTIDE SEQUENCE</scope>
    <source>
        <strain evidence="8">Irish</strain>
        <tissue evidence="8">Whole body</tissue>
    </source>
</reference>
<dbReference type="Pfam" id="PF13873">
    <property type="entry name" value="Myb_DNA-bind_5"/>
    <property type="match status" value="1"/>
</dbReference>
<feature type="compositionally biased region" description="Polar residues" evidence="6">
    <location>
        <begin position="199"/>
        <end position="214"/>
    </location>
</feature>
<evidence type="ECO:0000313" key="9">
    <source>
        <dbReference type="Proteomes" id="UP001168990"/>
    </source>
</evidence>
<protein>
    <recommendedName>
        <fullName evidence="2">Regulatory protein zeste</fullName>
    </recommendedName>
</protein>
<comment type="caution">
    <text evidence="8">The sequence shown here is derived from an EMBL/GenBank/DDBJ whole genome shotgun (WGS) entry which is preliminary data.</text>
</comment>
<dbReference type="EMBL" id="JAQQBS010001423">
    <property type="protein sequence ID" value="KAK0160220.1"/>
    <property type="molecule type" value="Genomic_DNA"/>
</dbReference>
<gene>
    <name evidence="8" type="ORF">PV328_007648</name>
</gene>
<evidence type="ECO:0000313" key="8">
    <source>
        <dbReference type="EMBL" id="KAK0160220.1"/>
    </source>
</evidence>
<feature type="domain" description="Myb/SANT-like DNA-binding" evidence="7">
    <location>
        <begin position="9"/>
        <end position="78"/>
    </location>
</feature>